<dbReference type="GO" id="GO:0030223">
    <property type="term" value="P:neutrophil differentiation"/>
    <property type="evidence" value="ECO:0007669"/>
    <property type="project" value="Ensembl"/>
</dbReference>
<evidence type="ECO:0000256" key="7">
    <source>
        <dbReference type="ARBA" id="ARBA00046102"/>
    </source>
</evidence>
<feature type="active site" description="Proton donor/acceptor" evidence="8">
    <location>
        <position position="237"/>
    </location>
</feature>
<comment type="catalytic activity">
    <reaction evidence="6">
        <text>a 3'-end uridylyl-adenosine-RNA = a 3'-end 2',3'-cyclophospho-uridine-RNA + adenosine</text>
        <dbReference type="Rhea" id="RHEA:67896"/>
        <dbReference type="Rhea" id="RHEA-COMP:17385"/>
        <dbReference type="Rhea" id="RHEA-COMP:17386"/>
        <dbReference type="ChEBI" id="CHEBI:16335"/>
        <dbReference type="ChEBI" id="CHEBI:85644"/>
        <dbReference type="ChEBI" id="CHEBI:176518"/>
    </reaction>
    <physiologicalReaction direction="left-to-right" evidence="6">
        <dbReference type="Rhea" id="RHEA:67897"/>
    </physiologicalReaction>
</comment>
<evidence type="ECO:0000256" key="3">
    <source>
        <dbReference type="ARBA" id="ARBA00023239"/>
    </source>
</evidence>
<dbReference type="GeneTree" id="ENSGT00390000004596"/>
<dbReference type="GO" id="GO:0034477">
    <property type="term" value="P:U6 snRNA 3'-end processing"/>
    <property type="evidence" value="ECO:0007669"/>
    <property type="project" value="UniProtKB-UniRule"/>
</dbReference>
<feature type="active site" description="Proton donor/acceptor" evidence="8">
    <location>
        <position position="149"/>
    </location>
</feature>
<dbReference type="HAMAP" id="MF_03040">
    <property type="entry name" value="USB1"/>
    <property type="match status" value="1"/>
</dbReference>
<comment type="function">
    <text evidence="7">3'-5' RNA exonuclease that trims the 3' end of oligo(U) and oligo(A) tracts of the pre-U6 small nuclear RNA (snRNA) molecule, leading to the formation of a mature U6 snRNA 3' end-terminated with a 2',3'-cyclic phosphate. Participates in the U6 snRNA 3' end processing that prevents U6 snRNA degradation. In addition also removes uridines from the 3' end of U6atac snRNA and possibly the vault RNA VTRNA1-1.</text>
</comment>
<comment type="function">
    <text evidence="8">Phosphodiesterase responsible for the U6 snRNA 3' end processing. Acts as an exoribonuclease (RNase) responsible for trimming the poly(U) tract of the last nucleotides in the pre-U6 snRNA molecule, leading to the formation of mature U6 snRNA.</text>
</comment>
<keyword evidence="3" id="KW-0456">Lyase</keyword>
<dbReference type="Pfam" id="PF09749">
    <property type="entry name" value="HVSL"/>
    <property type="match status" value="1"/>
</dbReference>
<evidence type="ECO:0000256" key="8">
    <source>
        <dbReference type="HAMAP-Rule" id="MF_03040"/>
    </source>
</evidence>
<accession>A0A3B4DSJ3</accession>
<dbReference type="GO" id="GO:1990838">
    <property type="term" value="F:poly(U)-specific exoribonuclease activity, producing 3' uridine cyclic phosphate ends"/>
    <property type="evidence" value="ECO:0007669"/>
    <property type="project" value="UniProtKB-UniRule"/>
</dbReference>
<dbReference type="OMA" id="KTVVLQY"/>
<dbReference type="Gene3D" id="3.90.1140.10">
    <property type="entry name" value="Cyclic phosphodiesterase"/>
    <property type="match status" value="1"/>
</dbReference>
<comment type="catalytic activity">
    <reaction evidence="5">
        <text>a 3'-end uridylyl-uridine-RNA = a 3'-end 2',3'-cyclophospho-uridine-RNA + uridine</text>
        <dbReference type="Rhea" id="RHEA:46052"/>
        <dbReference type="Rhea" id="RHEA-COMP:17384"/>
        <dbReference type="Rhea" id="RHEA-COMP:17385"/>
        <dbReference type="ChEBI" id="CHEBI:16704"/>
        <dbReference type="ChEBI" id="CHEBI:85643"/>
        <dbReference type="ChEBI" id="CHEBI:85644"/>
    </reaction>
    <physiologicalReaction direction="left-to-right" evidence="5">
        <dbReference type="Rhea" id="RHEA:46053"/>
    </physiologicalReaction>
</comment>
<dbReference type="Ensembl" id="ENSPNAT00000005121.2">
    <property type="protein sequence ID" value="ENSPNAP00000026428.1"/>
    <property type="gene ID" value="ENSPNAG00000011736.2"/>
</dbReference>
<dbReference type="AlphaFoldDB" id="A0A3B4DSJ3"/>
<sequence length="294" mass="33255">MLVNYSSSSSEEESEDVAVHNRKRQRPNGKDVSPPLRKRECTGGKSGMENSERVDGAVEKRESSSCQAVPRLPLPASLLNMFQDSEEQHVDDCSQHGGRLRSFQHERGNWATYVYLPYEPDDVFLELLDELRAGAEAHGVILTLAEEFHVSVSRTVVLRHHWIQTFVQSLRKGLAQCRSFVCLADKLKVYTNDERTRTFLGMEVSTGCPQLLEAAKRVDETMDEFKLSTFYKDPSFHVSLAWCVGDLAEKLQGACLSELQSLVDGHEDGPFQIRLSCKELRCRTGNKVFLFPLQ</sequence>
<dbReference type="GO" id="GO:0005634">
    <property type="term" value="C:nucleus"/>
    <property type="evidence" value="ECO:0007669"/>
    <property type="project" value="UniProtKB-SubCell"/>
</dbReference>
<reference evidence="10" key="2">
    <citation type="submission" date="2025-08" db="UniProtKB">
        <authorList>
            <consortium name="Ensembl"/>
        </authorList>
    </citation>
    <scope>IDENTIFICATION</scope>
</reference>
<evidence type="ECO:0000256" key="1">
    <source>
        <dbReference type="ARBA" id="ARBA00022722"/>
    </source>
</evidence>
<dbReference type="InterPro" id="IPR027521">
    <property type="entry name" value="Usb1"/>
</dbReference>
<comment type="subcellular location">
    <subcellularLocation>
        <location evidence="8">Nucleus</location>
    </subcellularLocation>
</comment>
<feature type="compositionally biased region" description="Basic and acidic residues" evidence="9">
    <location>
        <begin position="50"/>
        <end position="63"/>
    </location>
</feature>
<evidence type="ECO:0000313" key="11">
    <source>
        <dbReference type="Proteomes" id="UP001501920"/>
    </source>
</evidence>
<evidence type="ECO:0000313" key="10">
    <source>
        <dbReference type="Ensembl" id="ENSPNAP00000026428.1"/>
    </source>
</evidence>
<evidence type="ECO:0000256" key="9">
    <source>
        <dbReference type="SAM" id="MobiDB-lite"/>
    </source>
</evidence>
<dbReference type="STRING" id="42514.ENSPNAP00000026428"/>
<comment type="similarity">
    <text evidence="8">Belongs to the 2H phosphoesterase superfamily. USB1 family.</text>
</comment>
<evidence type="ECO:0000256" key="2">
    <source>
        <dbReference type="ARBA" id="ARBA00022801"/>
    </source>
</evidence>
<dbReference type="EC" id="3.1.4.-" evidence="8"/>
<feature type="region of interest" description="Disordered" evidence="9">
    <location>
        <begin position="1"/>
        <end position="65"/>
    </location>
</feature>
<keyword evidence="2 8" id="KW-0378">Hydrolase</keyword>
<dbReference type="PANTHER" id="PTHR13522:SF3">
    <property type="entry name" value="U6 SNRNA PHOSPHODIESTERASE 1"/>
    <property type="match status" value="1"/>
</dbReference>
<dbReference type="GO" id="GO:0016829">
    <property type="term" value="F:lyase activity"/>
    <property type="evidence" value="ECO:0007669"/>
    <property type="project" value="UniProtKB-KW"/>
</dbReference>
<evidence type="ECO:0000256" key="5">
    <source>
        <dbReference type="ARBA" id="ARBA00029300"/>
    </source>
</evidence>
<evidence type="ECO:0000256" key="6">
    <source>
        <dbReference type="ARBA" id="ARBA00029305"/>
    </source>
</evidence>
<dbReference type="PANTHER" id="PTHR13522">
    <property type="entry name" value="U6 SNRNA PHOSPHODIESTERASE 1"/>
    <property type="match status" value="1"/>
</dbReference>
<reference evidence="10 11" key="1">
    <citation type="submission" date="2020-10" db="EMBL/GenBank/DDBJ databases">
        <title>Pygocentrus nattereri (red-bellied piranha) genome, fPygNat1, primary haplotype.</title>
        <authorList>
            <person name="Myers G."/>
            <person name="Meyer A."/>
            <person name="Karagic N."/>
            <person name="Pippel M."/>
            <person name="Winkler S."/>
            <person name="Tracey A."/>
            <person name="Wood J."/>
            <person name="Formenti G."/>
            <person name="Howe K."/>
            <person name="Fedrigo O."/>
            <person name="Jarvis E.D."/>
        </authorList>
    </citation>
    <scope>NUCLEOTIDE SEQUENCE [LARGE SCALE GENOMIC DNA]</scope>
</reference>
<protein>
    <recommendedName>
        <fullName evidence="8">U6 snRNA phosphodiesterase</fullName>
        <ecNumber evidence="8">3.1.4.-</ecNumber>
    </recommendedName>
</protein>
<evidence type="ECO:0000256" key="4">
    <source>
        <dbReference type="ARBA" id="ARBA00023242"/>
    </source>
</evidence>
<dbReference type="GO" id="GO:0043484">
    <property type="term" value="P:regulation of RNA splicing"/>
    <property type="evidence" value="ECO:0007669"/>
    <property type="project" value="Ensembl"/>
</dbReference>
<keyword evidence="4 8" id="KW-0539">Nucleus</keyword>
<proteinExistence type="inferred from homology"/>
<dbReference type="Proteomes" id="UP001501920">
    <property type="component" value="Chromosome 8"/>
</dbReference>
<keyword evidence="11" id="KW-1185">Reference proteome</keyword>
<keyword evidence="1 8" id="KW-0540">Nuclease</keyword>
<name>A0A3B4DSJ3_PYGNA</name>
<organism evidence="10 11">
    <name type="scientific">Pygocentrus nattereri</name>
    <name type="common">Red-bellied piranha</name>
    <dbReference type="NCBI Taxonomy" id="42514"/>
    <lineage>
        <taxon>Eukaryota</taxon>
        <taxon>Metazoa</taxon>
        <taxon>Chordata</taxon>
        <taxon>Craniata</taxon>
        <taxon>Vertebrata</taxon>
        <taxon>Euteleostomi</taxon>
        <taxon>Actinopterygii</taxon>
        <taxon>Neopterygii</taxon>
        <taxon>Teleostei</taxon>
        <taxon>Ostariophysi</taxon>
        <taxon>Characiformes</taxon>
        <taxon>Characoidei</taxon>
        <taxon>Pygocentrus</taxon>
    </lineage>
</organism>
<dbReference type="FunFam" id="3.90.1140.10:FF:000002">
    <property type="entry name" value="U6 snRNA phosphodiesterase"/>
    <property type="match status" value="1"/>
</dbReference>
<gene>
    <name evidence="8 10" type="primary">USB1</name>
</gene>
<reference evidence="10" key="3">
    <citation type="submission" date="2025-09" db="UniProtKB">
        <authorList>
            <consortium name="Ensembl"/>
        </authorList>
    </citation>
    <scope>IDENTIFICATION</scope>
</reference>